<sequence length="334" mass="37314">MEKANGYLKSQEIIIVMEDFNAKVGDERVEDVVGTGGIRTVNERGNRLIYGAKSMILPSQILGIKTTLDDSGLGRAPKIEVQTKYITSLFRNDSETPPKHRNHCQDPTVIQIILQYADDTVLIAESRKLLQKLLDTVVLEIERKGLSLNVKKTQGLVISKKSSNPKCNLVSKGEQIKQVAKFENLGYLITSDGQMHRTWISCDFRQPERFQRYKFAQDSRLTWAYRLSIEILSLQGLSVGNTEPKPPTIMAANFNPGAEMIPACPSAPKKQKKSPTVRISQTLDQEPACVRSLNLQHNQGSHEPIVDCPPAPAKRWVGRNSLQNPTGVRRNLCA</sequence>
<dbReference type="AlphaFoldDB" id="A0AAV4E1B7"/>
<dbReference type="PROSITE" id="PS50878">
    <property type="entry name" value="RT_POL"/>
    <property type="match status" value="1"/>
</dbReference>
<dbReference type="GO" id="GO:0003964">
    <property type="term" value="F:RNA-directed DNA polymerase activity"/>
    <property type="evidence" value="ECO:0007669"/>
    <property type="project" value="UniProtKB-KW"/>
</dbReference>
<dbReference type="Pfam" id="PF00078">
    <property type="entry name" value="RVT_1"/>
    <property type="match status" value="1"/>
</dbReference>
<evidence type="ECO:0000259" key="1">
    <source>
        <dbReference type="PROSITE" id="PS50878"/>
    </source>
</evidence>
<evidence type="ECO:0000313" key="2">
    <source>
        <dbReference type="EMBL" id="GFO49891.1"/>
    </source>
</evidence>
<protein>
    <submittedName>
        <fullName evidence="2">RNA-directed DNA polymerase from mobile element jockey</fullName>
    </submittedName>
</protein>
<dbReference type="PANTHER" id="PTHR47027:SF20">
    <property type="entry name" value="REVERSE TRANSCRIPTASE-LIKE PROTEIN WITH RNA-DIRECTED DNA POLYMERASE DOMAIN"/>
    <property type="match status" value="1"/>
</dbReference>
<dbReference type="InterPro" id="IPR000477">
    <property type="entry name" value="RT_dom"/>
</dbReference>
<reference evidence="2 3" key="1">
    <citation type="journal article" date="2021" name="Elife">
        <title>Chloroplast acquisition without the gene transfer in kleptoplastic sea slugs, Plakobranchus ocellatus.</title>
        <authorList>
            <person name="Maeda T."/>
            <person name="Takahashi S."/>
            <person name="Yoshida T."/>
            <person name="Shimamura S."/>
            <person name="Takaki Y."/>
            <person name="Nagai Y."/>
            <person name="Toyoda A."/>
            <person name="Suzuki Y."/>
            <person name="Arimoto A."/>
            <person name="Ishii H."/>
            <person name="Satoh N."/>
            <person name="Nishiyama T."/>
            <person name="Hasebe M."/>
            <person name="Maruyama T."/>
            <person name="Minagawa J."/>
            <person name="Obokata J."/>
            <person name="Shigenobu S."/>
        </authorList>
    </citation>
    <scope>NUCLEOTIDE SEQUENCE [LARGE SCALE GENOMIC DNA]</scope>
</reference>
<keyword evidence="2" id="KW-0695">RNA-directed DNA polymerase</keyword>
<keyword evidence="2" id="KW-0548">Nucleotidyltransferase</keyword>
<dbReference type="EMBL" id="BLXT01008548">
    <property type="protein sequence ID" value="GFO49891.1"/>
    <property type="molecule type" value="Genomic_DNA"/>
</dbReference>
<accession>A0AAV4E1B7</accession>
<dbReference type="Proteomes" id="UP000735302">
    <property type="component" value="Unassembled WGS sequence"/>
</dbReference>
<organism evidence="2 3">
    <name type="scientific">Plakobranchus ocellatus</name>
    <dbReference type="NCBI Taxonomy" id="259542"/>
    <lineage>
        <taxon>Eukaryota</taxon>
        <taxon>Metazoa</taxon>
        <taxon>Spiralia</taxon>
        <taxon>Lophotrochozoa</taxon>
        <taxon>Mollusca</taxon>
        <taxon>Gastropoda</taxon>
        <taxon>Heterobranchia</taxon>
        <taxon>Euthyneura</taxon>
        <taxon>Panpulmonata</taxon>
        <taxon>Sacoglossa</taxon>
        <taxon>Placobranchoidea</taxon>
        <taxon>Plakobranchidae</taxon>
        <taxon>Plakobranchus</taxon>
    </lineage>
</organism>
<feature type="domain" description="Reverse transcriptase" evidence="1">
    <location>
        <begin position="1"/>
        <end position="189"/>
    </location>
</feature>
<gene>
    <name evidence="2" type="ORF">PoB_007639600</name>
</gene>
<keyword evidence="3" id="KW-1185">Reference proteome</keyword>
<keyword evidence="2" id="KW-0808">Transferase</keyword>
<proteinExistence type="predicted"/>
<comment type="caution">
    <text evidence="2">The sequence shown here is derived from an EMBL/GenBank/DDBJ whole genome shotgun (WGS) entry which is preliminary data.</text>
</comment>
<name>A0AAV4E1B7_9GAST</name>
<dbReference type="PANTHER" id="PTHR47027">
    <property type="entry name" value="REVERSE TRANSCRIPTASE DOMAIN-CONTAINING PROTEIN"/>
    <property type="match status" value="1"/>
</dbReference>
<evidence type="ECO:0000313" key="3">
    <source>
        <dbReference type="Proteomes" id="UP000735302"/>
    </source>
</evidence>